<reference evidence="3" key="1">
    <citation type="submission" date="2021-08" db="EMBL/GenBank/DDBJ databases">
        <title>Hoeflea bacterium WL0058 sp. nov., isolated from the sediment.</title>
        <authorList>
            <person name="Wang L."/>
            <person name="Zhang D."/>
        </authorList>
    </citation>
    <scope>NUCLEOTIDE SEQUENCE</scope>
    <source>
        <strain evidence="3">WL0058</strain>
    </source>
</reference>
<dbReference type="PANTHER" id="PTHR44196">
    <property type="entry name" value="DEHYDROGENASE/REDUCTASE SDR FAMILY MEMBER 7B"/>
    <property type="match status" value="1"/>
</dbReference>
<comment type="similarity">
    <text evidence="1">Belongs to the short-chain dehydrogenases/reductases (SDR) family.</text>
</comment>
<proteinExistence type="inferred from homology"/>
<dbReference type="PANTHER" id="PTHR44196:SF1">
    <property type="entry name" value="DEHYDROGENASE_REDUCTASE SDR FAMILY MEMBER 7B"/>
    <property type="match status" value="1"/>
</dbReference>
<dbReference type="GO" id="GO:0016020">
    <property type="term" value="C:membrane"/>
    <property type="evidence" value="ECO:0007669"/>
    <property type="project" value="TreeGrafter"/>
</dbReference>
<keyword evidence="4" id="KW-1185">Reference proteome</keyword>
<dbReference type="InterPro" id="IPR002347">
    <property type="entry name" value="SDR_fam"/>
</dbReference>
<dbReference type="EMBL" id="JAICBX010000004">
    <property type="protein sequence ID" value="MBW8639778.1"/>
    <property type="molecule type" value="Genomic_DNA"/>
</dbReference>
<dbReference type="AlphaFoldDB" id="A0AAE2ZSL2"/>
<protein>
    <submittedName>
        <fullName evidence="3">SDR family NAD(P)-dependent oxidoreductase</fullName>
    </submittedName>
</protein>
<dbReference type="PRINTS" id="PR00081">
    <property type="entry name" value="GDHRDH"/>
</dbReference>
<dbReference type="PROSITE" id="PS00061">
    <property type="entry name" value="ADH_SHORT"/>
    <property type="match status" value="1"/>
</dbReference>
<sequence>MTQETIIITGASRGIGRALTALCLERGHPVVAVARNLDDLERLSPSGSPLQCHSADLSNPQQAAAAGEAIAAALSDRAILVNNAATQDDWQFFDARNTADALTRNVALNLTAPILLTRILCGAASIDAVVFIQSLLSLEPKGSAAVYSAAKAGLGMVAKALRLQSKDGKIRFQEVYLPLVDTDMTAGRGTGKISPEVAAEQIYKAIMSGRPRVYVGKARLMAAIHWLSPALAGFILSRM</sequence>
<dbReference type="SUPFAM" id="SSF51735">
    <property type="entry name" value="NAD(P)-binding Rossmann-fold domains"/>
    <property type="match status" value="1"/>
</dbReference>
<gene>
    <name evidence="3" type="ORF">K1W69_21470</name>
</gene>
<comment type="caution">
    <text evidence="3">The sequence shown here is derived from an EMBL/GenBank/DDBJ whole genome shotgun (WGS) entry which is preliminary data.</text>
</comment>
<dbReference type="InterPro" id="IPR020904">
    <property type="entry name" value="Sc_DH/Rdtase_CS"/>
</dbReference>
<dbReference type="GO" id="GO:0016491">
    <property type="term" value="F:oxidoreductase activity"/>
    <property type="evidence" value="ECO:0007669"/>
    <property type="project" value="UniProtKB-KW"/>
</dbReference>
<dbReference type="InterPro" id="IPR036291">
    <property type="entry name" value="NAD(P)-bd_dom_sf"/>
</dbReference>
<name>A0AAE2ZSL2_9HYPH</name>
<dbReference type="Proteomes" id="UP001196509">
    <property type="component" value="Unassembled WGS sequence"/>
</dbReference>
<organism evidence="3 4">
    <name type="scientific">Flavimaribacter sediminis</name>
    <dbReference type="NCBI Taxonomy" id="2865987"/>
    <lineage>
        <taxon>Bacteria</taxon>
        <taxon>Pseudomonadati</taxon>
        <taxon>Pseudomonadota</taxon>
        <taxon>Alphaproteobacteria</taxon>
        <taxon>Hyphomicrobiales</taxon>
        <taxon>Rhizobiaceae</taxon>
        <taxon>Flavimaribacter</taxon>
    </lineage>
</organism>
<dbReference type="RefSeq" id="WP_220230483.1">
    <property type="nucleotide sequence ID" value="NZ_JAICBX010000004.1"/>
</dbReference>
<keyword evidence="2" id="KW-0560">Oxidoreductase</keyword>
<dbReference type="Pfam" id="PF00106">
    <property type="entry name" value="adh_short"/>
    <property type="match status" value="1"/>
</dbReference>
<evidence type="ECO:0000256" key="1">
    <source>
        <dbReference type="ARBA" id="ARBA00006484"/>
    </source>
</evidence>
<evidence type="ECO:0000256" key="2">
    <source>
        <dbReference type="ARBA" id="ARBA00023002"/>
    </source>
</evidence>
<evidence type="ECO:0000313" key="3">
    <source>
        <dbReference type="EMBL" id="MBW8639778.1"/>
    </source>
</evidence>
<dbReference type="Gene3D" id="3.40.50.720">
    <property type="entry name" value="NAD(P)-binding Rossmann-like Domain"/>
    <property type="match status" value="1"/>
</dbReference>
<accession>A0AAE2ZSL2</accession>
<evidence type="ECO:0000313" key="4">
    <source>
        <dbReference type="Proteomes" id="UP001196509"/>
    </source>
</evidence>